<evidence type="ECO:0000256" key="1">
    <source>
        <dbReference type="SAM" id="Phobius"/>
    </source>
</evidence>
<dbReference type="RefSeq" id="WP_156202927.1">
    <property type="nucleotide sequence ID" value="NZ_CP046457.1"/>
</dbReference>
<dbReference type="NCBIfam" id="TIGR02831">
    <property type="entry name" value="spo_II_M"/>
    <property type="match status" value="1"/>
</dbReference>
<sequence>MRFKLMLKDYVKTHLKDNKWQYLLIGSVLLLGIIIGNFKVESLEGGVKEYLVNLIDNYLKVGLAEHSGFNILPSAFMNQAKTILLIWFLGLTVIGFPLILAVVFLKGFSLGFTISFLIQEKAAAGIIIALVSIAPQNIIYIPILLVWAVMAINFSINIVKGKENNKVSFGARLITYSILLFIFLILIFIGAFIESYLSPWLLSLLI</sequence>
<keyword evidence="3" id="KW-1185">Reference proteome</keyword>
<feature type="transmembrane region" description="Helical" evidence="1">
    <location>
        <begin position="20"/>
        <end position="38"/>
    </location>
</feature>
<protein>
    <submittedName>
        <fullName evidence="2">Stage II sporulation protein M (SpoIIM)</fullName>
    </submittedName>
</protein>
<dbReference type="AlphaFoldDB" id="A0A6I6DEM8"/>
<keyword evidence="1" id="KW-0812">Transmembrane</keyword>
<dbReference type="Proteomes" id="UP000426444">
    <property type="component" value="Chromosome"/>
</dbReference>
<dbReference type="PIRSF" id="PIRSF038973">
    <property type="entry name" value="SpoIIM"/>
    <property type="match status" value="1"/>
</dbReference>
<evidence type="ECO:0000313" key="2">
    <source>
        <dbReference type="EMBL" id="QGT98988.1"/>
    </source>
</evidence>
<dbReference type="OrthoDB" id="1707382at2"/>
<feature type="transmembrane region" description="Helical" evidence="1">
    <location>
        <begin position="139"/>
        <end position="159"/>
    </location>
</feature>
<organism evidence="2 3">
    <name type="scientific">Candidatus Syntrophocurvum alkaliphilum</name>
    <dbReference type="NCBI Taxonomy" id="2293317"/>
    <lineage>
        <taxon>Bacteria</taxon>
        <taxon>Bacillati</taxon>
        <taxon>Bacillota</taxon>
        <taxon>Clostridia</taxon>
        <taxon>Eubacteriales</taxon>
        <taxon>Syntrophomonadaceae</taxon>
        <taxon>Candidatus Syntrophocurvum</taxon>
    </lineage>
</organism>
<feature type="transmembrane region" description="Helical" evidence="1">
    <location>
        <begin position="112"/>
        <end position="133"/>
    </location>
</feature>
<dbReference type="Pfam" id="PF01944">
    <property type="entry name" value="SpoIIM"/>
    <property type="match status" value="1"/>
</dbReference>
<keyword evidence="1" id="KW-0472">Membrane</keyword>
<feature type="transmembrane region" description="Helical" evidence="1">
    <location>
        <begin position="171"/>
        <end position="193"/>
    </location>
</feature>
<feature type="transmembrane region" description="Helical" evidence="1">
    <location>
        <begin position="83"/>
        <end position="105"/>
    </location>
</feature>
<proteinExistence type="predicted"/>
<name>A0A6I6DEM8_9FIRM</name>
<gene>
    <name evidence="2" type="ORF">SYNTR_0395</name>
</gene>
<dbReference type="EMBL" id="CP046457">
    <property type="protein sequence ID" value="QGT98988.1"/>
    <property type="molecule type" value="Genomic_DNA"/>
</dbReference>
<keyword evidence="1" id="KW-1133">Transmembrane helix</keyword>
<dbReference type="InterPro" id="IPR002798">
    <property type="entry name" value="SpoIIM-like"/>
</dbReference>
<dbReference type="InterPro" id="IPR014196">
    <property type="entry name" value="SpoIIM"/>
</dbReference>
<reference evidence="3" key="1">
    <citation type="journal article" date="2019" name="Microbiology">
        <title>Complete Genome Sequence of an Uncultured Bacterium of the Candidate Phylum Bipolaricaulota.</title>
        <authorList>
            <person name="Kadnikov V.V."/>
            <person name="Mardanov A.V."/>
            <person name="Beletsky A.V."/>
            <person name="Frank Y.A."/>
            <person name="Karnachuk O.V."/>
            <person name="Ravin N.V."/>
        </authorList>
    </citation>
    <scope>NUCLEOTIDE SEQUENCE [LARGE SCALE GENOMIC DNA]</scope>
</reference>
<dbReference type="KEGG" id="salq:SYNTR_0395"/>
<accession>A0A6I6DEM8</accession>
<evidence type="ECO:0000313" key="3">
    <source>
        <dbReference type="Proteomes" id="UP000426444"/>
    </source>
</evidence>